<protein>
    <submittedName>
        <fullName evidence="1">Ovule protein</fullName>
    </submittedName>
</protein>
<name>A0A5K3EQ65_MESCO</name>
<proteinExistence type="predicted"/>
<evidence type="ECO:0000313" key="1">
    <source>
        <dbReference type="WBParaSite" id="MCU_002261-RA"/>
    </source>
</evidence>
<dbReference type="WBParaSite" id="MCU_002261-RA">
    <property type="protein sequence ID" value="MCU_002261-RA"/>
    <property type="gene ID" value="MCU_002261"/>
</dbReference>
<dbReference type="AlphaFoldDB" id="A0A5K3EQ65"/>
<sequence length="88" mass="10579">MNSCCWTSPQTRFVHRLSCILYARWLVVRGPRFFPDRLIYENWVQLPRFPLDRLLFLFYIFTSLRGAILSGFCTHQNRFLHSLDSCSF</sequence>
<accession>A0A5K3EQ65</accession>
<reference evidence="1" key="1">
    <citation type="submission" date="2019-11" db="UniProtKB">
        <authorList>
            <consortium name="WormBaseParasite"/>
        </authorList>
    </citation>
    <scope>IDENTIFICATION</scope>
</reference>
<organism evidence="1">
    <name type="scientific">Mesocestoides corti</name>
    <name type="common">Flatworm</name>
    <dbReference type="NCBI Taxonomy" id="53468"/>
    <lineage>
        <taxon>Eukaryota</taxon>
        <taxon>Metazoa</taxon>
        <taxon>Spiralia</taxon>
        <taxon>Lophotrochozoa</taxon>
        <taxon>Platyhelminthes</taxon>
        <taxon>Cestoda</taxon>
        <taxon>Eucestoda</taxon>
        <taxon>Cyclophyllidea</taxon>
        <taxon>Mesocestoididae</taxon>
        <taxon>Mesocestoides</taxon>
    </lineage>
</organism>